<gene>
    <name evidence="1" type="ORF">Krac_4047</name>
</gene>
<sequence length="65" mass="7256">MQNMHLFSVTMLLVPSLPDPFSQLKFFCNTTETRANDTEAQAAILFGVTISKDSKMPILPQGNRI</sequence>
<dbReference type="Proteomes" id="UP000004508">
    <property type="component" value="Unassembled WGS sequence"/>
</dbReference>
<evidence type="ECO:0000313" key="1">
    <source>
        <dbReference type="EMBL" id="EFH83118.1"/>
    </source>
</evidence>
<accession>D6TXS1</accession>
<organism evidence="1 2">
    <name type="scientific">Ktedonobacter racemifer DSM 44963</name>
    <dbReference type="NCBI Taxonomy" id="485913"/>
    <lineage>
        <taxon>Bacteria</taxon>
        <taxon>Bacillati</taxon>
        <taxon>Chloroflexota</taxon>
        <taxon>Ktedonobacteria</taxon>
        <taxon>Ktedonobacterales</taxon>
        <taxon>Ktedonobacteraceae</taxon>
        <taxon>Ktedonobacter</taxon>
    </lineage>
</organism>
<name>D6TXS1_KTERA</name>
<reference evidence="1 2" key="1">
    <citation type="journal article" date="2011" name="Stand. Genomic Sci.">
        <title>Non-contiguous finished genome sequence and contextual data of the filamentous soil bacterium Ktedonobacter racemifer type strain (SOSP1-21).</title>
        <authorList>
            <person name="Chang Y.J."/>
            <person name="Land M."/>
            <person name="Hauser L."/>
            <person name="Chertkov O."/>
            <person name="Del Rio T.G."/>
            <person name="Nolan M."/>
            <person name="Copeland A."/>
            <person name="Tice H."/>
            <person name="Cheng J.F."/>
            <person name="Lucas S."/>
            <person name="Han C."/>
            <person name="Goodwin L."/>
            <person name="Pitluck S."/>
            <person name="Ivanova N."/>
            <person name="Ovchinikova G."/>
            <person name="Pati A."/>
            <person name="Chen A."/>
            <person name="Palaniappan K."/>
            <person name="Mavromatis K."/>
            <person name="Liolios K."/>
            <person name="Brettin T."/>
            <person name="Fiebig A."/>
            <person name="Rohde M."/>
            <person name="Abt B."/>
            <person name="Goker M."/>
            <person name="Detter J.C."/>
            <person name="Woyke T."/>
            <person name="Bristow J."/>
            <person name="Eisen J.A."/>
            <person name="Markowitz V."/>
            <person name="Hugenholtz P."/>
            <person name="Kyrpides N.C."/>
            <person name="Klenk H.P."/>
            <person name="Lapidus A."/>
        </authorList>
    </citation>
    <scope>NUCLEOTIDE SEQUENCE [LARGE SCALE GENOMIC DNA]</scope>
    <source>
        <strain evidence="2">DSM 44963</strain>
    </source>
</reference>
<comment type="caution">
    <text evidence="1">The sequence shown here is derived from an EMBL/GenBank/DDBJ whole genome shotgun (WGS) entry which is preliminary data.</text>
</comment>
<dbReference type="AlphaFoldDB" id="D6TXS1"/>
<proteinExistence type="predicted"/>
<evidence type="ECO:0000313" key="2">
    <source>
        <dbReference type="Proteomes" id="UP000004508"/>
    </source>
</evidence>
<dbReference type="EMBL" id="ADVG01000003">
    <property type="protein sequence ID" value="EFH83118.1"/>
    <property type="molecule type" value="Genomic_DNA"/>
</dbReference>
<dbReference type="InParanoid" id="D6TXS1"/>
<protein>
    <submittedName>
        <fullName evidence="1">Uncharacterized protein</fullName>
    </submittedName>
</protein>
<keyword evidence="2" id="KW-1185">Reference proteome</keyword>